<dbReference type="GO" id="GO:0005737">
    <property type="term" value="C:cytoplasm"/>
    <property type="evidence" value="ECO:0007669"/>
    <property type="project" value="TreeGrafter"/>
</dbReference>
<reference evidence="1 2" key="1">
    <citation type="submission" date="2017-09" db="EMBL/GenBank/DDBJ databases">
        <title>Depth-based differentiation of microbial function through sediment-hosted aquifers and enrichment of novel symbionts in the deep terrestrial subsurface.</title>
        <authorList>
            <person name="Probst A.J."/>
            <person name="Ladd B."/>
            <person name="Jarett J.K."/>
            <person name="Geller-Mcgrath D.E."/>
            <person name="Sieber C.M."/>
            <person name="Emerson J.B."/>
            <person name="Anantharaman K."/>
            <person name="Thomas B.C."/>
            <person name="Malmstrom R."/>
            <person name="Stieglmeier M."/>
            <person name="Klingl A."/>
            <person name="Woyke T."/>
            <person name="Ryan C.M."/>
            <person name="Banfield J.F."/>
        </authorList>
    </citation>
    <scope>NUCLEOTIDE SEQUENCE [LARGE SCALE GENOMIC DNA]</scope>
    <source>
        <strain evidence="1">CG23_combo_of_CG06-09_8_20_14_all_39_25</strain>
    </source>
</reference>
<dbReference type="Proteomes" id="UP000229054">
    <property type="component" value="Unassembled WGS sequence"/>
</dbReference>
<name>A0A2G9YUL4_9BACT</name>
<proteinExistence type="predicted"/>
<sequence length="120" mass="13702">MVEEYKFGSIIIDGKTYDYDVEVRWTGEVLSWQRKESHVVGVEDVERAVEQHPDTIIIGKGEQGVAKVTEEAKKFVTEKSIKLIIDKTEEATKTFNIINEDSEEEKGKQDKVIGLFHLTC</sequence>
<gene>
    <name evidence="1" type="ORF">COX38_00690</name>
</gene>
<dbReference type="Pfam" id="PF04430">
    <property type="entry name" value="DUF498"/>
    <property type="match status" value="1"/>
</dbReference>
<dbReference type="PANTHER" id="PTHR15811">
    <property type="entry name" value="MTH938 DOMAIN-CONTAINING PROTEIN"/>
    <property type="match status" value="1"/>
</dbReference>
<dbReference type="InterPro" id="IPR036748">
    <property type="entry name" value="MTH938-like_sf"/>
</dbReference>
<evidence type="ECO:0000313" key="2">
    <source>
        <dbReference type="Proteomes" id="UP000229054"/>
    </source>
</evidence>
<dbReference type="Gene3D" id="3.40.1230.10">
    <property type="entry name" value="MTH938-like"/>
    <property type="match status" value="1"/>
</dbReference>
<dbReference type="SUPFAM" id="SSF64076">
    <property type="entry name" value="MTH938-like"/>
    <property type="match status" value="1"/>
</dbReference>
<dbReference type="AlphaFoldDB" id="A0A2G9YUL4"/>
<dbReference type="EMBL" id="PCRN01000028">
    <property type="protein sequence ID" value="PIP22423.1"/>
    <property type="molecule type" value="Genomic_DNA"/>
</dbReference>
<organism evidence="1 2">
    <name type="scientific">Candidatus Nealsonbacteria bacterium CG23_combo_of_CG06-09_8_20_14_all_39_25</name>
    <dbReference type="NCBI Taxonomy" id="1974723"/>
    <lineage>
        <taxon>Bacteria</taxon>
        <taxon>Candidatus Nealsoniibacteriota</taxon>
    </lineage>
</organism>
<comment type="caution">
    <text evidence="1">The sequence shown here is derived from an EMBL/GenBank/DDBJ whole genome shotgun (WGS) entry which is preliminary data.</text>
</comment>
<protein>
    <submittedName>
        <fullName evidence="1">Uncharacterized protein</fullName>
    </submittedName>
</protein>
<evidence type="ECO:0000313" key="1">
    <source>
        <dbReference type="EMBL" id="PIP22423.1"/>
    </source>
</evidence>
<dbReference type="InterPro" id="IPR007523">
    <property type="entry name" value="NDUFAF3/AAMDC"/>
</dbReference>
<accession>A0A2G9YUL4</accession>
<dbReference type="PANTHER" id="PTHR15811:SF5">
    <property type="entry name" value="MTH938 DOMAIN-CONTAINING PROTEIN"/>
    <property type="match status" value="1"/>
</dbReference>